<evidence type="ECO:0000256" key="1">
    <source>
        <dbReference type="ARBA" id="ARBA00022737"/>
    </source>
</evidence>
<evidence type="ECO:0000256" key="3">
    <source>
        <dbReference type="ARBA" id="ARBA00023125"/>
    </source>
</evidence>
<evidence type="ECO:0000259" key="6">
    <source>
        <dbReference type="PROSITE" id="PS51000"/>
    </source>
</evidence>
<dbReference type="InterPro" id="IPR050661">
    <property type="entry name" value="BglG_antiterminators"/>
</dbReference>
<dbReference type="Pfam" id="PF00359">
    <property type="entry name" value="PTS_EIIA_2"/>
    <property type="match status" value="1"/>
</dbReference>
<dbReference type="PANTHER" id="PTHR30185:SF18">
    <property type="entry name" value="TRANSCRIPTIONAL REGULATOR MTLR"/>
    <property type="match status" value="1"/>
</dbReference>
<dbReference type="PANTHER" id="PTHR30185">
    <property type="entry name" value="CRYPTIC BETA-GLUCOSIDE BGL OPERON ANTITERMINATOR"/>
    <property type="match status" value="1"/>
</dbReference>
<dbReference type="PROSITE" id="PS00894">
    <property type="entry name" value="HTH_DEOR_1"/>
    <property type="match status" value="1"/>
</dbReference>
<dbReference type="PROSITE" id="PS51372">
    <property type="entry name" value="PRD_2"/>
    <property type="match status" value="1"/>
</dbReference>
<dbReference type="InterPro" id="IPR016152">
    <property type="entry name" value="PTrfase/Anion_transptr"/>
</dbReference>
<keyword evidence="4" id="KW-0010">Activator</keyword>
<dbReference type="Proteomes" id="UP001321741">
    <property type="component" value="Chromosome"/>
</dbReference>
<gene>
    <name evidence="9" type="ORF">KIM322_14400</name>
</gene>
<name>A0ABN6SNH8_9LACO</name>
<dbReference type="InterPro" id="IPR036388">
    <property type="entry name" value="WH-like_DNA-bd_sf"/>
</dbReference>
<dbReference type="Gene3D" id="3.40.930.10">
    <property type="entry name" value="Mannitol-specific EII, Chain A"/>
    <property type="match status" value="1"/>
</dbReference>
<dbReference type="InterPro" id="IPR011608">
    <property type="entry name" value="PRD"/>
</dbReference>
<dbReference type="InterPro" id="IPR002178">
    <property type="entry name" value="PTS_EIIA_type-2_dom"/>
</dbReference>
<dbReference type="Gene3D" id="1.10.1790.10">
    <property type="entry name" value="PRD domain"/>
    <property type="match status" value="1"/>
</dbReference>
<feature type="domain" description="PRD" evidence="8">
    <location>
        <begin position="290"/>
        <end position="394"/>
    </location>
</feature>
<keyword evidence="5" id="KW-0804">Transcription</keyword>
<feature type="domain" description="PTS EIIA type-2" evidence="7">
    <location>
        <begin position="546"/>
        <end position="689"/>
    </location>
</feature>
<keyword evidence="2" id="KW-0805">Transcription regulation</keyword>
<dbReference type="CDD" id="cd00211">
    <property type="entry name" value="PTS_IIA_fru"/>
    <property type="match status" value="1"/>
</dbReference>
<dbReference type="PROSITE" id="PS51000">
    <property type="entry name" value="HTH_DEOR_2"/>
    <property type="match status" value="1"/>
</dbReference>
<dbReference type="SUPFAM" id="SSF63520">
    <property type="entry name" value="PTS-regulatory domain, PRD"/>
    <property type="match status" value="1"/>
</dbReference>
<dbReference type="Pfam" id="PF08279">
    <property type="entry name" value="HTH_11"/>
    <property type="match status" value="1"/>
</dbReference>
<dbReference type="EMBL" id="AP026803">
    <property type="protein sequence ID" value="BDR61179.1"/>
    <property type="molecule type" value="Genomic_DNA"/>
</dbReference>
<dbReference type="Pfam" id="PF05043">
    <property type="entry name" value="Mga"/>
    <property type="match status" value="1"/>
</dbReference>
<dbReference type="InterPro" id="IPR018356">
    <property type="entry name" value="Tscrpt_reg_HTH_DeoR_CS"/>
</dbReference>
<evidence type="ECO:0000313" key="9">
    <source>
        <dbReference type="EMBL" id="BDR61179.1"/>
    </source>
</evidence>
<dbReference type="PROSITE" id="PS51094">
    <property type="entry name" value="PTS_EIIA_TYPE_2"/>
    <property type="match status" value="1"/>
</dbReference>
<dbReference type="Pfam" id="PF00874">
    <property type="entry name" value="PRD"/>
    <property type="match status" value="1"/>
</dbReference>
<evidence type="ECO:0000313" key="10">
    <source>
        <dbReference type="Proteomes" id="UP001321741"/>
    </source>
</evidence>
<dbReference type="SUPFAM" id="SSF55804">
    <property type="entry name" value="Phoshotransferase/anion transport protein"/>
    <property type="match status" value="1"/>
</dbReference>
<dbReference type="InterPro" id="IPR013196">
    <property type="entry name" value="HTH_11"/>
</dbReference>
<protein>
    <submittedName>
        <fullName evidence="9">Transcriptional antiterminator</fullName>
    </submittedName>
</protein>
<evidence type="ECO:0000256" key="4">
    <source>
        <dbReference type="ARBA" id="ARBA00023159"/>
    </source>
</evidence>
<dbReference type="InterPro" id="IPR007737">
    <property type="entry name" value="Mga_HTH"/>
</dbReference>
<keyword evidence="3" id="KW-0238">DNA-binding</keyword>
<reference evidence="9 10" key="1">
    <citation type="journal article" date="2023" name="Microbiol. Spectr.">
        <title>Symbiosis of Carpenter Bees with Uncharacterized Lactic Acid Bacteria Showing NAD Auxotrophy.</title>
        <authorList>
            <person name="Kawasaki S."/>
            <person name="Ozawa K."/>
            <person name="Mori T."/>
            <person name="Yamamoto A."/>
            <person name="Ito M."/>
            <person name="Ohkuma M."/>
            <person name="Sakamoto M."/>
            <person name="Matsutani M."/>
        </authorList>
    </citation>
    <scope>NUCLEOTIDE SEQUENCE [LARGE SCALE GENOMIC DNA]</scope>
    <source>
        <strain evidence="9 10">Kim32-2</strain>
    </source>
</reference>
<evidence type="ECO:0000259" key="8">
    <source>
        <dbReference type="PROSITE" id="PS51372"/>
    </source>
</evidence>
<dbReference type="Gene3D" id="1.10.10.10">
    <property type="entry name" value="Winged helix-like DNA-binding domain superfamily/Winged helix DNA-binding domain"/>
    <property type="match status" value="1"/>
</dbReference>
<proteinExistence type="predicted"/>
<dbReference type="RefSeq" id="WP_317637403.1">
    <property type="nucleotide sequence ID" value="NZ_AP026803.1"/>
</dbReference>
<feature type="domain" description="HTH deoR-type" evidence="6">
    <location>
        <begin position="1"/>
        <end position="62"/>
    </location>
</feature>
<keyword evidence="1" id="KW-0677">Repeat</keyword>
<dbReference type="InterPro" id="IPR036634">
    <property type="entry name" value="PRD_sf"/>
</dbReference>
<organism evidence="9 10">
    <name type="scientific">Lactobacillus xylocopicola</name>
    <dbReference type="NCBI Taxonomy" id="2976676"/>
    <lineage>
        <taxon>Bacteria</taxon>
        <taxon>Bacillati</taxon>
        <taxon>Bacillota</taxon>
        <taxon>Bacilli</taxon>
        <taxon>Lactobacillales</taxon>
        <taxon>Lactobacillaceae</taxon>
        <taxon>Lactobacillus</taxon>
    </lineage>
</organism>
<sequence>MKDRQLLIIKKLLGKERLSIDELSRALKVSSRTIRNDVIDINEALNNWSITKISNKRGQLDFSLNSKEKHSLSHYLEIRVDPFPDPKKRQLDIIVSFLKAPHQVKIYEVQERLHISKSTMDKDMRQVRRFLAKYSLTLNTQQGAKIVGAERNIRTMIQQLIVENVDISRLREKSFEGSDSNKIVIDYLNPKVLNQTDQVSKQLILGSRYEGVSAREAQVSVLMAIWIRRVQEQQYLDESPATNLEVADTRIQKSLNELLKKLKLEVPENEKSYMTFILKNFLGEKEVRLDKWNKSELLTLQLIDYMSEVENIDYRDSEPLYEQLNFHISAFLQRQENHIEIYNPLTDVLKTSYTTIYQDVSAFFQRKYDKSVSEGEKAYITVYFSTYYEEIIKENDFYRIAVLCNYGEATGQLLAANISRNMNVEVVAVLGLQDIRSLKKLNIDFVVKTIDEPTDAVPSFKMPLVPKQSDYQALKNFITRADIKKHILAVKQHTVTRANLLKDVIALIEAQTDQAVSSQTVDKLINIFSEYRIDIKEREVRPMLQDLLTDDKIQIHLKANNWCEAIEKASQPLLENKAINAKYIAAMEDSVKKFGPYIVIGPGIALAHARPEDGAAKLDVSVASLAEPIEFGNKANDPVKIIFVLSAIDSYSHLNVLKTVVNLINKPNKIDELCQKSNKASFKATLFGDDRTERSEDQDNG</sequence>
<evidence type="ECO:0000259" key="7">
    <source>
        <dbReference type="PROSITE" id="PS51094"/>
    </source>
</evidence>
<dbReference type="InterPro" id="IPR001034">
    <property type="entry name" value="DeoR_HTH"/>
</dbReference>
<accession>A0ABN6SNH8</accession>
<evidence type="ECO:0000256" key="5">
    <source>
        <dbReference type="ARBA" id="ARBA00023163"/>
    </source>
</evidence>
<evidence type="ECO:0000256" key="2">
    <source>
        <dbReference type="ARBA" id="ARBA00023015"/>
    </source>
</evidence>
<keyword evidence="10" id="KW-1185">Reference proteome</keyword>